<dbReference type="Proteomes" id="UP000238350">
    <property type="component" value="Unassembled WGS sequence"/>
</dbReference>
<evidence type="ECO:0000256" key="2">
    <source>
        <dbReference type="ARBA" id="ARBA00022553"/>
    </source>
</evidence>
<dbReference type="GO" id="GO:0007032">
    <property type="term" value="P:endosome organization"/>
    <property type="evidence" value="ECO:0007669"/>
    <property type="project" value="TreeGrafter"/>
</dbReference>
<dbReference type="InterPro" id="IPR001849">
    <property type="entry name" value="PH_domain"/>
</dbReference>
<dbReference type="Pfam" id="PF00169">
    <property type="entry name" value="PH"/>
    <property type="match status" value="1"/>
</dbReference>
<dbReference type="Gene3D" id="2.30.29.30">
    <property type="entry name" value="Pleckstrin-homology domain (PH domain)/Phosphotyrosine-binding domain (PTB)"/>
    <property type="match status" value="1"/>
</dbReference>
<comment type="caution">
    <text evidence="8">The sequence shown here is derived from an EMBL/GenBank/DDBJ whole genome shotgun (WGS) entry which is preliminary data.</text>
</comment>
<gene>
    <name evidence="8" type="ORF">B9G98_04458</name>
</gene>
<feature type="compositionally biased region" description="Low complexity" evidence="4">
    <location>
        <begin position="139"/>
        <end position="157"/>
    </location>
</feature>
<dbReference type="PANTHER" id="PTHR22902">
    <property type="entry name" value="SESQUIPEDALIAN"/>
    <property type="match status" value="1"/>
</dbReference>
<dbReference type="GO" id="GO:0005802">
    <property type="term" value="C:trans-Golgi network"/>
    <property type="evidence" value="ECO:0007669"/>
    <property type="project" value="TreeGrafter"/>
</dbReference>
<dbReference type="AlphaFoldDB" id="A0A2T0FPD6"/>
<proteinExistence type="predicted"/>
<feature type="domain" description="PH" evidence="6">
    <location>
        <begin position="552"/>
        <end position="672"/>
    </location>
</feature>
<evidence type="ECO:0000313" key="9">
    <source>
        <dbReference type="Proteomes" id="UP000238350"/>
    </source>
</evidence>
<dbReference type="PROSITE" id="PS50003">
    <property type="entry name" value="PH_DOMAIN"/>
    <property type="match status" value="1"/>
</dbReference>
<feature type="domain" description="SH3" evidence="5">
    <location>
        <begin position="18"/>
        <end position="82"/>
    </location>
</feature>
<dbReference type="PROSITE" id="PS50002">
    <property type="entry name" value="SH3"/>
    <property type="match status" value="1"/>
</dbReference>
<dbReference type="Pfam" id="PF07647">
    <property type="entry name" value="SAM_2"/>
    <property type="match status" value="1"/>
</dbReference>
<evidence type="ECO:0000259" key="6">
    <source>
        <dbReference type="PROSITE" id="PS50003"/>
    </source>
</evidence>
<feature type="region of interest" description="Disordered" evidence="4">
    <location>
        <begin position="296"/>
        <end position="529"/>
    </location>
</feature>
<feature type="region of interest" description="Disordered" evidence="4">
    <location>
        <begin position="704"/>
        <end position="747"/>
    </location>
</feature>
<dbReference type="InterPro" id="IPR011993">
    <property type="entry name" value="PH-like_dom_sf"/>
</dbReference>
<dbReference type="SUPFAM" id="SSF50044">
    <property type="entry name" value="SH3-domain"/>
    <property type="match status" value="1"/>
</dbReference>
<dbReference type="SMART" id="SM00454">
    <property type="entry name" value="SAM"/>
    <property type="match status" value="1"/>
</dbReference>
<dbReference type="GO" id="GO:0042147">
    <property type="term" value="P:retrograde transport, endosome to Golgi"/>
    <property type="evidence" value="ECO:0007669"/>
    <property type="project" value="TreeGrafter"/>
</dbReference>
<evidence type="ECO:0000259" key="7">
    <source>
        <dbReference type="PROSITE" id="PS50105"/>
    </source>
</evidence>
<dbReference type="GO" id="GO:0001881">
    <property type="term" value="P:receptor recycling"/>
    <property type="evidence" value="ECO:0007669"/>
    <property type="project" value="TreeGrafter"/>
</dbReference>
<dbReference type="STRING" id="45607.A0A2T0FPD6"/>
<dbReference type="CDD" id="cd13316">
    <property type="entry name" value="PH_Boi"/>
    <property type="match status" value="1"/>
</dbReference>
<accession>A0A2T0FPD6</accession>
<dbReference type="InterPro" id="IPR013761">
    <property type="entry name" value="SAM/pointed_sf"/>
</dbReference>
<keyword evidence="1 3" id="KW-0728">SH3 domain</keyword>
<evidence type="ECO:0000256" key="4">
    <source>
        <dbReference type="SAM" id="MobiDB-lite"/>
    </source>
</evidence>
<dbReference type="SMART" id="SM00233">
    <property type="entry name" value="PH"/>
    <property type="match status" value="1"/>
</dbReference>
<reference evidence="8 9" key="1">
    <citation type="submission" date="2017-04" db="EMBL/GenBank/DDBJ databases">
        <title>Genome sequencing of [Candida] sorbophila.</title>
        <authorList>
            <person name="Ahn J.O."/>
        </authorList>
    </citation>
    <scope>NUCLEOTIDE SEQUENCE [LARGE SCALE GENOMIC DNA]</scope>
    <source>
        <strain evidence="8 9">DS02</strain>
    </source>
</reference>
<evidence type="ECO:0000259" key="5">
    <source>
        <dbReference type="PROSITE" id="PS50002"/>
    </source>
</evidence>
<dbReference type="GO" id="GO:0005829">
    <property type="term" value="C:cytosol"/>
    <property type="evidence" value="ECO:0007669"/>
    <property type="project" value="GOC"/>
</dbReference>
<dbReference type="InterPro" id="IPR036028">
    <property type="entry name" value="SH3-like_dom_sf"/>
</dbReference>
<feature type="compositionally biased region" description="Polar residues" evidence="4">
    <location>
        <begin position="713"/>
        <end position="747"/>
    </location>
</feature>
<feature type="compositionally biased region" description="Polar residues" evidence="4">
    <location>
        <begin position="448"/>
        <end position="469"/>
    </location>
</feature>
<dbReference type="InterPro" id="IPR045188">
    <property type="entry name" value="Boi1/Boi2-like"/>
</dbReference>
<dbReference type="Gene3D" id="1.10.150.50">
    <property type="entry name" value="Transcription Factor, Ets-1"/>
    <property type="match status" value="1"/>
</dbReference>
<feature type="domain" description="SAM" evidence="7">
    <location>
        <begin position="220"/>
        <end position="284"/>
    </location>
</feature>
<dbReference type="PANTHER" id="PTHR22902:SF27">
    <property type="entry name" value="PLECKSTRIN HOMOLOGY DOMAIN-CONTAINING FAMILY A MEMBER 3"/>
    <property type="match status" value="1"/>
</dbReference>
<feature type="compositionally biased region" description="Polar residues" evidence="4">
    <location>
        <begin position="296"/>
        <end position="310"/>
    </location>
</feature>
<feature type="region of interest" description="Disordered" evidence="4">
    <location>
        <begin position="120"/>
        <end position="167"/>
    </location>
</feature>
<dbReference type="PROSITE" id="PS50105">
    <property type="entry name" value="SAM_DOMAIN"/>
    <property type="match status" value="1"/>
</dbReference>
<dbReference type="GO" id="GO:0005769">
    <property type="term" value="C:early endosome"/>
    <property type="evidence" value="ECO:0007669"/>
    <property type="project" value="TreeGrafter"/>
</dbReference>
<feature type="compositionally biased region" description="Polar residues" evidence="4">
    <location>
        <begin position="511"/>
        <end position="529"/>
    </location>
</feature>
<dbReference type="RefSeq" id="XP_024666783.1">
    <property type="nucleotide sequence ID" value="XM_024811015.1"/>
</dbReference>
<dbReference type="InterPro" id="IPR001452">
    <property type="entry name" value="SH3_domain"/>
</dbReference>
<dbReference type="SMART" id="SM00326">
    <property type="entry name" value="SH3"/>
    <property type="match status" value="1"/>
</dbReference>
<feature type="compositionally biased region" description="Polar residues" evidence="4">
    <location>
        <begin position="318"/>
        <end position="330"/>
    </location>
</feature>
<dbReference type="Pfam" id="PF00018">
    <property type="entry name" value="SH3_1"/>
    <property type="match status" value="1"/>
</dbReference>
<protein>
    <recommendedName>
        <fullName evidence="10">Protein BOI2</fullName>
    </recommendedName>
</protein>
<evidence type="ECO:0008006" key="10">
    <source>
        <dbReference type="Google" id="ProtNLM"/>
    </source>
</evidence>
<evidence type="ECO:0000256" key="1">
    <source>
        <dbReference type="ARBA" id="ARBA00022443"/>
    </source>
</evidence>
<dbReference type="GeneID" id="36518206"/>
<feature type="compositionally biased region" description="Polar residues" evidence="4">
    <location>
        <begin position="366"/>
        <end position="378"/>
    </location>
</feature>
<evidence type="ECO:0000313" key="8">
    <source>
        <dbReference type="EMBL" id="PRT56838.1"/>
    </source>
</evidence>
<dbReference type="OrthoDB" id="73680at2759"/>
<dbReference type="FunFam" id="2.30.29.30:FF:000230">
    <property type="entry name" value="Polarized growth protein (Boi2)"/>
    <property type="match status" value="1"/>
</dbReference>
<name>A0A2T0FPD6_9ASCO</name>
<keyword evidence="9" id="KW-1185">Reference proteome</keyword>
<dbReference type="Gene3D" id="2.30.30.40">
    <property type="entry name" value="SH3 Domains"/>
    <property type="match status" value="1"/>
</dbReference>
<dbReference type="CDD" id="cd09535">
    <property type="entry name" value="SAM_BOI-like_fungal"/>
    <property type="match status" value="1"/>
</dbReference>
<dbReference type="SUPFAM" id="SSF50729">
    <property type="entry name" value="PH domain-like"/>
    <property type="match status" value="1"/>
</dbReference>
<dbReference type="EMBL" id="NDIQ01000022">
    <property type="protein sequence ID" value="PRT56838.1"/>
    <property type="molecule type" value="Genomic_DNA"/>
</dbReference>
<keyword evidence="2" id="KW-0597">Phosphoprotein</keyword>
<feature type="compositionally biased region" description="Basic and acidic residues" evidence="4">
    <location>
        <begin position="387"/>
        <end position="414"/>
    </location>
</feature>
<organism evidence="8 9">
    <name type="scientific">Wickerhamiella sorbophila</name>
    <dbReference type="NCBI Taxonomy" id="45607"/>
    <lineage>
        <taxon>Eukaryota</taxon>
        <taxon>Fungi</taxon>
        <taxon>Dikarya</taxon>
        <taxon>Ascomycota</taxon>
        <taxon>Saccharomycotina</taxon>
        <taxon>Dipodascomycetes</taxon>
        <taxon>Dipodascales</taxon>
        <taxon>Trichomonascaceae</taxon>
        <taxon>Wickerhamiella</taxon>
    </lineage>
</organism>
<dbReference type="SUPFAM" id="SSF47769">
    <property type="entry name" value="SAM/Pointed domain"/>
    <property type="match status" value="1"/>
</dbReference>
<dbReference type="GO" id="GO:0055037">
    <property type="term" value="C:recycling endosome"/>
    <property type="evidence" value="ECO:0007669"/>
    <property type="project" value="TreeGrafter"/>
</dbReference>
<dbReference type="InterPro" id="IPR001660">
    <property type="entry name" value="SAM"/>
</dbReference>
<feature type="compositionally biased region" description="Low complexity" evidence="4">
    <location>
        <begin position="420"/>
        <end position="431"/>
    </location>
</feature>
<evidence type="ECO:0000256" key="3">
    <source>
        <dbReference type="PROSITE-ProRule" id="PRU00192"/>
    </source>
</evidence>
<sequence length="747" mass="80771">MWSPYADKDLHLFLPMTEPREYLVGIHEFIGRNVDELDIRKGEYVEVIEDDREFGDSWYIGRNLNTGKSGLFPKVFTASVAAPPRDLLEYATNLPDPEFEFGDTQDPQIERAQPSHLAAAAPATQSVPVPPAHYRLNGSKESVTGSESTGSEYGRSSNSVSKAGLSVDTSGHVPIQQQQNHSSASVGALSASVTATMSDIDAAISEIAAQGPSLDAIGFWTPHDVQQYLLSRGYDAATAHAFVKHRITGLILLELDLAHLKEIDITSFGTRFEISKEIKYLNRVVEQTGQVLPAASTPTLPQVSQVSPIQPSEAGEDQPSTPLSAPTNVAWNGDGPHQLRSPFSDFPETPTGDLSKPQSDLPALQSPLNATTPATSGTVVGRHKSMRSSEFEGLERCETPLSESSEHNVKENEKTQIQAPPLSTPTSTTNPQAGHLSPAAAAAVAAWSPNTPTLQSQASQFSHPNQSGAGSRRPSHKSSHIRSASHNSLEKPESPSSQTTPPVRPDRPKRNNTLKNFRSASSQYLRPNLVKQKTSAFTEGIQQTTAEESARTAQCSGWMQKRGGMGVGTWKQRFFTLHGTRLSYFTAFTDDKERGLIDITGHRVMAAKENEDKLISLYAAGVGAGRYCFKLVPPAPGYRKGVSFTAPKTHYFACETKDEMRNWISALMKATIERDESVPVISSCTTPSVSLPRAQEIVAERLAAELSEESGEDTQSIPSSQPNTDTPPQTPAFSMQSSHSGSAGTGK</sequence>